<feature type="transmembrane region" description="Helical" evidence="6">
    <location>
        <begin position="337"/>
        <end position="360"/>
    </location>
</feature>
<evidence type="ECO:0000313" key="8">
    <source>
        <dbReference type="EMBL" id="MCY0387948.1"/>
    </source>
</evidence>
<reference evidence="8" key="1">
    <citation type="submission" date="2022-11" db="EMBL/GenBank/DDBJ databases">
        <title>Robbsia betulipollinis sp. nov., isolated from pollen of birch (Betula pendula).</title>
        <authorList>
            <person name="Shi H."/>
            <person name="Ambika Manirajan B."/>
            <person name="Ratering S."/>
            <person name="Geissler-Plaum R."/>
            <person name="Schnell S."/>
        </authorList>
    </citation>
    <scope>NUCLEOTIDE SEQUENCE</scope>
    <source>
        <strain evidence="8">Bb-Pol-6</strain>
    </source>
</reference>
<feature type="transmembrane region" description="Helical" evidence="6">
    <location>
        <begin position="722"/>
        <end position="744"/>
    </location>
</feature>
<feature type="transmembrane region" description="Helical" evidence="6">
    <location>
        <begin position="381"/>
        <end position="400"/>
    </location>
</feature>
<evidence type="ECO:0000256" key="3">
    <source>
        <dbReference type="ARBA" id="ARBA00022692"/>
    </source>
</evidence>
<keyword evidence="4 6" id="KW-1133">Transmembrane helix</keyword>
<evidence type="ECO:0000256" key="2">
    <source>
        <dbReference type="ARBA" id="ARBA00022475"/>
    </source>
</evidence>
<dbReference type="PANTHER" id="PTHR33406:SF13">
    <property type="entry name" value="MEMBRANE PROTEIN YDFJ"/>
    <property type="match status" value="1"/>
</dbReference>
<feature type="transmembrane region" description="Helical" evidence="6">
    <location>
        <begin position="284"/>
        <end position="303"/>
    </location>
</feature>
<dbReference type="NCBIfam" id="TIGR03480">
    <property type="entry name" value="HpnN"/>
    <property type="match status" value="1"/>
</dbReference>
<feature type="transmembrane region" description="Helical" evidence="6">
    <location>
        <begin position="310"/>
        <end position="331"/>
    </location>
</feature>
<feature type="domain" description="Membrane transport protein MMPL" evidence="7">
    <location>
        <begin position="240"/>
        <end position="441"/>
    </location>
</feature>
<dbReference type="Pfam" id="PF03176">
    <property type="entry name" value="MMPL"/>
    <property type="match status" value="1"/>
</dbReference>
<evidence type="ECO:0000259" key="7">
    <source>
        <dbReference type="Pfam" id="PF03176"/>
    </source>
</evidence>
<dbReference type="RefSeq" id="WP_267847806.1">
    <property type="nucleotide sequence ID" value="NZ_JAPMXC010000002.1"/>
</dbReference>
<feature type="transmembrane region" description="Helical" evidence="6">
    <location>
        <begin position="756"/>
        <end position="777"/>
    </location>
</feature>
<organism evidence="8 9">
    <name type="scientific">Robbsia betulipollinis</name>
    <dbReference type="NCBI Taxonomy" id="2981849"/>
    <lineage>
        <taxon>Bacteria</taxon>
        <taxon>Pseudomonadati</taxon>
        <taxon>Pseudomonadota</taxon>
        <taxon>Betaproteobacteria</taxon>
        <taxon>Burkholderiales</taxon>
        <taxon>Burkholderiaceae</taxon>
        <taxon>Robbsia</taxon>
    </lineage>
</organism>
<feature type="transmembrane region" description="Helical" evidence="6">
    <location>
        <begin position="783"/>
        <end position="803"/>
    </location>
</feature>
<gene>
    <name evidence="8" type="ORF">OVY01_12010</name>
</gene>
<name>A0ABT3ZPV3_9BURK</name>
<dbReference type="PANTHER" id="PTHR33406">
    <property type="entry name" value="MEMBRANE PROTEIN MJ1562-RELATED"/>
    <property type="match status" value="1"/>
</dbReference>
<dbReference type="InterPro" id="IPR050545">
    <property type="entry name" value="Mycobact_MmpL"/>
</dbReference>
<evidence type="ECO:0000256" key="5">
    <source>
        <dbReference type="ARBA" id="ARBA00023136"/>
    </source>
</evidence>
<dbReference type="Proteomes" id="UP001082899">
    <property type="component" value="Unassembled WGS sequence"/>
</dbReference>
<proteinExistence type="predicted"/>
<evidence type="ECO:0000256" key="1">
    <source>
        <dbReference type="ARBA" id="ARBA00004651"/>
    </source>
</evidence>
<evidence type="ECO:0000313" key="9">
    <source>
        <dbReference type="Proteomes" id="UP001082899"/>
    </source>
</evidence>
<evidence type="ECO:0000256" key="4">
    <source>
        <dbReference type="ARBA" id="ARBA00022989"/>
    </source>
</evidence>
<dbReference type="EMBL" id="JAPMXC010000002">
    <property type="protein sequence ID" value="MCY0387948.1"/>
    <property type="molecule type" value="Genomic_DNA"/>
</dbReference>
<dbReference type="InterPro" id="IPR004869">
    <property type="entry name" value="MMPL_dom"/>
</dbReference>
<comment type="caution">
    <text evidence="8">The sequence shown here is derived from an EMBL/GenBank/DDBJ whole genome shotgun (WGS) entry which is preliminary data.</text>
</comment>
<feature type="transmembrane region" description="Helical" evidence="6">
    <location>
        <begin position="815"/>
        <end position="835"/>
    </location>
</feature>
<feature type="transmembrane region" description="Helical" evidence="6">
    <location>
        <begin position="465"/>
        <end position="485"/>
    </location>
</feature>
<feature type="transmembrane region" description="Helical" evidence="6">
    <location>
        <begin position="847"/>
        <end position="866"/>
    </location>
</feature>
<accession>A0ABT3ZPV3</accession>
<comment type="subcellular location">
    <subcellularLocation>
        <location evidence="1">Cell membrane</location>
        <topology evidence="1">Multi-pass membrane protein</topology>
    </subcellularLocation>
</comment>
<keyword evidence="5 6" id="KW-0472">Membrane</keyword>
<evidence type="ECO:0000256" key="6">
    <source>
        <dbReference type="SAM" id="Phobius"/>
    </source>
</evidence>
<feature type="transmembrane region" description="Helical" evidence="6">
    <location>
        <begin position="412"/>
        <end position="437"/>
    </location>
</feature>
<dbReference type="InterPro" id="IPR017841">
    <property type="entry name" value="Hopanoid_biosynth_HpnN"/>
</dbReference>
<dbReference type="Gene3D" id="1.20.1640.10">
    <property type="entry name" value="Multidrug efflux transporter AcrB transmembrane domain"/>
    <property type="match status" value="2"/>
</dbReference>
<protein>
    <submittedName>
        <fullName evidence="8">MMPL family transporter</fullName>
    </submittedName>
</protein>
<dbReference type="SUPFAM" id="SSF82866">
    <property type="entry name" value="Multidrug efflux transporter AcrB transmembrane domain"/>
    <property type="match status" value="2"/>
</dbReference>
<keyword evidence="2" id="KW-1003">Cell membrane</keyword>
<keyword evidence="9" id="KW-1185">Reference proteome</keyword>
<feature type="transmembrane region" description="Helical" evidence="6">
    <location>
        <begin position="20"/>
        <end position="40"/>
    </location>
</feature>
<keyword evidence="3 6" id="KW-0812">Transmembrane</keyword>
<sequence>MLTSLITRVVNGSIRHPWRVVMVSVLLAVCSVVYVARHFAINTDISGLIDSKRPWAARDRALDAAFPGRSQTTLVVIDAPAPELADAAADALAARLAGDPKRFESVARPDGGAFFEKNGLLYLSTAKVERLGRQLTDARSLLNSLAHDPSLRGLANLLSVTLLVPVESGKLALADMRTLLGRSADAVDGALDGKPVALSWRNLAQSRDAVAEAADGAPVAAGRSYVTVRPVLDFSALEPGAAASATIRAAARDLRLDARFHATVRLTGARPLADEEFASVAEGAVPNAIATLLTVVAILWYAVRSLRLVLAVFVTLIAGLAATAALGLWMVGALNLISVAFAVLFVGIGVDFGIQVGVRYREERFLAADLSAALLRTARGLALPLSLAAAATAVSFFSFLPTAYRGISELGLIAGVGILFVAFPSSLTLLPALIVLLKPRGERAPPGFAWLAPVDRLFERQRKPILIGTLALVIAGLPLLFFLRFDFNPLHLKDPHSESMRTLAALDSSVASVNNIQVLQPSLAAAQASAARLAAVPEVGQALSLNSFIPADQAAKLAAIVALRAQLAPVLAQAPLPAATDAARVSALRQASLQLRNAALDHPGPGAAEAKRLGASLRRLADADAATRDRAEAALALPLRISLSRLASLLQAAPVGLTDLPAVLRENWQNAAGQALVEVSPRVPPGTDPSNDAMLRRFTSAVLQAAPGAVGGPISIIESARAIITAFLQATAIALLAITLLLWIALRRFDDVLRTLIPLLVSGAVTLELCVLFGLPLNFANIIALPLLLGIGVAFKIYYVLAWRRGQTGLLHSGLTQAVILSAATTATAFGSLWFSHHPGTSSMGRLLTLSLLCTLVGAVFFQPVLMGRPRTPLPEAEGGRQD</sequence>